<dbReference type="EMBL" id="CP061800">
    <property type="protein sequence ID" value="QTA87204.1"/>
    <property type="molecule type" value="Genomic_DNA"/>
</dbReference>
<evidence type="ECO:0000313" key="1">
    <source>
        <dbReference type="EMBL" id="QTA87204.1"/>
    </source>
</evidence>
<protein>
    <submittedName>
        <fullName evidence="1">Uncharacterized protein</fullName>
    </submittedName>
</protein>
<gene>
    <name evidence="1" type="ORF">dnm_032340</name>
</gene>
<dbReference type="KEGG" id="dmm:dnm_032340"/>
<name>A0A975BLC4_9BACT</name>
<accession>A0A975BLC4</accession>
<evidence type="ECO:0000313" key="2">
    <source>
        <dbReference type="Proteomes" id="UP000663722"/>
    </source>
</evidence>
<reference evidence="1" key="1">
    <citation type="journal article" date="2021" name="Microb. Physiol.">
        <title>Proteogenomic Insights into the Physiology of Marine, Sulfate-Reducing, Filamentous Desulfonema limicola and Desulfonema magnum.</title>
        <authorList>
            <person name="Schnaars V."/>
            <person name="Wohlbrand L."/>
            <person name="Scheve S."/>
            <person name="Hinrichs C."/>
            <person name="Reinhardt R."/>
            <person name="Rabus R."/>
        </authorList>
    </citation>
    <scope>NUCLEOTIDE SEQUENCE</scope>
    <source>
        <strain evidence="1">4be13</strain>
    </source>
</reference>
<dbReference type="Proteomes" id="UP000663722">
    <property type="component" value="Chromosome"/>
</dbReference>
<keyword evidence="2" id="KW-1185">Reference proteome</keyword>
<dbReference type="AlphaFoldDB" id="A0A975BLC4"/>
<sequence>MSHICLPDVRISQVSDIKHFYQHFQYNELIFSLWRPYSDRRRTPVLCKRWDTSEKTT</sequence>
<proteinExistence type="predicted"/>
<organism evidence="1 2">
    <name type="scientific">Desulfonema magnum</name>
    <dbReference type="NCBI Taxonomy" id="45655"/>
    <lineage>
        <taxon>Bacteria</taxon>
        <taxon>Pseudomonadati</taxon>
        <taxon>Thermodesulfobacteriota</taxon>
        <taxon>Desulfobacteria</taxon>
        <taxon>Desulfobacterales</taxon>
        <taxon>Desulfococcaceae</taxon>
        <taxon>Desulfonema</taxon>
    </lineage>
</organism>